<feature type="compositionally biased region" description="Low complexity" evidence="2">
    <location>
        <begin position="206"/>
        <end position="217"/>
    </location>
</feature>
<dbReference type="STRING" id="1301098.PKB_3651"/>
<dbReference type="PANTHER" id="PTHR43802">
    <property type="entry name" value="ENOYL-COA HYDRATASE"/>
    <property type="match status" value="1"/>
</dbReference>
<name>A0A024HIY8_PSEKB</name>
<dbReference type="Pfam" id="PF00378">
    <property type="entry name" value="ECH_1"/>
    <property type="match status" value="1"/>
</dbReference>
<dbReference type="PATRIC" id="fig|1301098.3.peg.3657"/>
<comment type="similarity">
    <text evidence="1">Belongs to the enoyl-CoA hydratase/isomerase family.</text>
</comment>
<feature type="region of interest" description="Disordered" evidence="2">
    <location>
        <begin position="196"/>
        <end position="275"/>
    </location>
</feature>
<organism evidence="3 4">
    <name type="scientific">Pseudomonas knackmussii (strain DSM 6978 / CCUG 54928 / LMG 23759 / B13)</name>
    <dbReference type="NCBI Taxonomy" id="1301098"/>
    <lineage>
        <taxon>Bacteria</taxon>
        <taxon>Pseudomonadati</taxon>
        <taxon>Pseudomonadota</taxon>
        <taxon>Gammaproteobacteria</taxon>
        <taxon>Pseudomonadales</taxon>
        <taxon>Pseudomonadaceae</taxon>
        <taxon>Pseudomonas</taxon>
    </lineage>
</organism>
<dbReference type="Proteomes" id="UP000025241">
    <property type="component" value="Chromosome I"/>
</dbReference>
<sequence>MKPASENRITSEHRGHLLVLGLNRAEKRNAFDQRMLDELVLALGEYERDPNLRCALLIAHGEHFTAGLDLADVGERFRKGWQLPAGAVDPWGTFGGPRLSKPLMVAAQGYCFTIGIELMLAADICLCASNARFAQMEVRRGLFPFGGATLRLPQTAGWGNAMRWLLTGDEFDAHEAYRLGLVQEIWAPEELLPNALKTRRPRREPSPSGGRSNPRFGTSGTGGKPGCCGREHPCQGAGADGQRRCRRRAESHAGKARRELQRQLDKQIEATFAAH</sequence>
<dbReference type="PANTHER" id="PTHR43802:SF1">
    <property type="entry name" value="IP11341P-RELATED"/>
    <property type="match status" value="1"/>
</dbReference>
<dbReference type="eggNOG" id="COG1024">
    <property type="taxonomic scope" value="Bacteria"/>
</dbReference>
<dbReference type="NCBIfam" id="NF005126">
    <property type="entry name" value="PRK06563.1"/>
    <property type="match status" value="1"/>
</dbReference>
<dbReference type="InterPro" id="IPR001753">
    <property type="entry name" value="Enoyl-CoA_hydra/iso"/>
</dbReference>
<proteinExistence type="inferred from homology"/>
<protein>
    <submittedName>
        <fullName evidence="3">Enoyl-CoA hydratase</fullName>
    </submittedName>
</protein>
<evidence type="ECO:0000256" key="2">
    <source>
        <dbReference type="SAM" id="MobiDB-lite"/>
    </source>
</evidence>
<dbReference type="EMBL" id="HG322950">
    <property type="protein sequence ID" value="CDF84990.1"/>
    <property type="molecule type" value="Genomic_DNA"/>
</dbReference>
<dbReference type="Gene3D" id="3.90.226.10">
    <property type="entry name" value="2-enoyl-CoA Hydratase, Chain A, domain 1"/>
    <property type="match status" value="1"/>
</dbReference>
<dbReference type="HOGENOM" id="CLU_1011451_0_0_6"/>
<evidence type="ECO:0000256" key="1">
    <source>
        <dbReference type="ARBA" id="ARBA00005254"/>
    </source>
</evidence>
<dbReference type="GO" id="GO:0003824">
    <property type="term" value="F:catalytic activity"/>
    <property type="evidence" value="ECO:0007669"/>
    <property type="project" value="UniProtKB-ARBA"/>
</dbReference>
<dbReference type="AlphaFoldDB" id="A0A024HIY8"/>
<feature type="compositionally biased region" description="Basic and acidic residues" evidence="2">
    <location>
        <begin position="248"/>
        <end position="268"/>
    </location>
</feature>
<accession>A0A024HIY8</accession>
<evidence type="ECO:0000313" key="3">
    <source>
        <dbReference type="EMBL" id="CDF84990.1"/>
    </source>
</evidence>
<keyword evidence="4" id="KW-1185">Reference proteome</keyword>
<dbReference type="KEGG" id="pkc:PKB_3651"/>
<reference evidence="3 4" key="1">
    <citation type="submission" date="2013-03" db="EMBL/GenBank/DDBJ databases">
        <authorList>
            <person name="Linke B."/>
        </authorList>
    </citation>
    <scope>NUCLEOTIDE SEQUENCE [LARGE SCALE GENOMIC DNA]</scope>
    <source>
        <strain evidence="3 4">B13</strain>
    </source>
</reference>
<evidence type="ECO:0000313" key="4">
    <source>
        <dbReference type="Proteomes" id="UP000025241"/>
    </source>
</evidence>
<dbReference type="CDD" id="cd06558">
    <property type="entry name" value="crotonase-like"/>
    <property type="match status" value="1"/>
</dbReference>
<dbReference type="InterPro" id="IPR029045">
    <property type="entry name" value="ClpP/crotonase-like_dom_sf"/>
</dbReference>
<gene>
    <name evidence="3" type="ORF">PKB_3651</name>
</gene>
<dbReference type="SUPFAM" id="SSF52096">
    <property type="entry name" value="ClpP/crotonase"/>
    <property type="match status" value="1"/>
</dbReference>
<reference evidence="3 4" key="2">
    <citation type="submission" date="2014-05" db="EMBL/GenBank/DDBJ databases">
        <title>Genome sequence of the 3-chlorobenzoate degrading bacterium Pseudomonas knackmussii B13 shows multiple evidence for horizontal gene transfer.</title>
        <authorList>
            <person name="Miyazaki R."/>
            <person name="Bertelli C."/>
            <person name="Falquet L."/>
            <person name="Robinson-Rechavi M."/>
            <person name="Gharib W."/>
            <person name="Roy S."/>
            <person name="Van der Meer J.R."/>
        </authorList>
    </citation>
    <scope>NUCLEOTIDE SEQUENCE [LARGE SCALE GENOMIC DNA]</scope>
    <source>
        <strain evidence="3 4">B13</strain>
    </source>
</reference>